<dbReference type="Gene3D" id="2.30.30.40">
    <property type="entry name" value="SH3 Domains"/>
    <property type="match status" value="2"/>
</dbReference>
<dbReference type="AlphaFoldDB" id="A0AA37HIH9"/>
<evidence type="ECO:0000259" key="1">
    <source>
        <dbReference type="PROSITE" id="PS51781"/>
    </source>
</evidence>
<dbReference type="InterPro" id="IPR016047">
    <property type="entry name" value="M23ase_b-sheet_dom"/>
</dbReference>
<dbReference type="PANTHER" id="PTHR31698">
    <property type="entry name" value="LYSOZYME G FAMILY MEMBER"/>
    <property type="match status" value="1"/>
</dbReference>
<dbReference type="SMART" id="SM00287">
    <property type="entry name" value="SH3b"/>
    <property type="match status" value="2"/>
</dbReference>
<evidence type="ECO:0000313" key="3">
    <source>
        <dbReference type="Proteomes" id="UP001055286"/>
    </source>
</evidence>
<dbReference type="CDD" id="cd12797">
    <property type="entry name" value="M23_peptidase"/>
    <property type="match status" value="1"/>
</dbReference>
<gene>
    <name evidence="2" type="ORF">MPEAHAMD_6696</name>
</gene>
<dbReference type="SUPFAM" id="SSF53955">
    <property type="entry name" value="Lysozyme-like"/>
    <property type="match status" value="1"/>
</dbReference>
<reference evidence="2" key="2">
    <citation type="submission" date="2021-08" db="EMBL/GenBank/DDBJ databases">
        <authorList>
            <person name="Tani A."/>
            <person name="Ola A."/>
            <person name="Ogura Y."/>
            <person name="Katsura K."/>
            <person name="Hayashi T."/>
        </authorList>
    </citation>
    <scope>NUCLEOTIDE SEQUENCE</scope>
    <source>
        <strain evidence="2">JCM 32048</strain>
    </source>
</reference>
<sequence>MPNISRSVGRNAVNEASDVRVIRTLLNQNRHLLVPFADLPDLGDIDDELLERIEVYQRRVVTDATLADGRVDPGGRTLAKLNENARDFLQLIPLFPLHARPTQSYKTGGRQFRYRRDGGARLHAACDLKAPPGTPVRSMDEGTVVQPPRTFYDNTIALEVNHGNYIARYGEMSHTVPGLNRAGVAIRKGQTIGFVGRLSSGNSMLHLELYSGSAVGPLTVRRRPFNRRSDLLDPTDFLDLASMEVDDTPEFPFPDAAFGLVSPRITGRLNLRDGPSTSAAVRRTLRVGDRFKILGRVEGGDYPASGRTRKDWLKVELNGVQGFVGAFYVDPEPQVGRVSDRVTTRLRLRAQPQEASGVLASLTRGTRLAILRKVDGDDYEVGGASRRDWFEVDHDGAHGYVAAFFVDLVEEDSGPAGALNAILFTFEPGGASDRTARQDGLRGGVAASETMAQTDRARVMRFKARYMVAAAENDLPPALLAAIASRESRGGSALDEDGFGDRGHGYGLMQIDDRSYRADNSEGPFGQAHISQASDILKAKLERVQSDFGALTDSAQLQTAVSRYNGGRGQAAPNSDVGTTGGDYCNDVWARARYYAQVEAWGP</sequence>
<comment type="caution">
    <text evidence="2">The sequence shown here is derived from an EMBL/GenBank/DDBJ whole genome shotgun (WGS) entry which is preliminary data.</text>
</comment>
<dbReference type="Proteomes" id="UP001055286">
    <property type="component" value="Unassembled WGS sequence"/>
</dbReference>
<dbReference type="InterPro" id="IPR002152">
    <property type="entry name" value="Glyco_hydro_23"/>
</dbReference>
<name>A0AA37HIH9_9HYPH</name>
<dbReference type="EMBL" id="BPQJ01000067">
    <property type="protein sequence ID" value="GJD66498.1"/>
    <property type="molecule type" value="Genomic_DNA"/>
</dbReference>
<dbReference type="Pfam" id="PF01551">
    <property type="entry name" value="Peptidase_M23"/>
    <property type="match status" value="1"/>
</dbReference>
<dbReference type="InterPro" id="IPR023346">
    <property type="entry name" value="Lysozyme-like_dom_sf"/>
</dbReference>
<dbReference type="Gene3D" id="2.70.70.10">
    <property type="entry name" value="Glucose Permease (Domain IIA)"/>
    <property type="match status" value="1"/>
</dbReference>
<reference evidence="2" key="1">
    <citation type="journal article" date="2016" name="Front. Microbiol.">
        <title>Genome Sequence of the Piezophilic, Mesophilic Sulfate-Reducing Bacterium Desulfovibrio indicus J2T.</title>
        <authorList>
            <person name="Cao J."/>
            <person name="Maignien L."/>
            <person name="Shao Z."/>
            <person name="Alain K."/>
            <person name="Jebbar M."/>
        </authorList>
    </citation>
    <scope>NUCLEOTIDE SEQUENCE</scope>
    <source>
        <strain evidence="2">JCM 32048</strain>
    </source>
</reference>
<proteinExistence type="predicted"/>
<keyword evidence="3" id="KW-1185">Reference proteome</keyword>
<dbReference type="PROSITE" id="PS51781">
    <property type="entry name" value="SH3B"/>
    <property type="match status" value="1"/>
</dbReference>
<feature type="domain" description="SH3b" evidence="1">
    <location>
        <begin position="256"/>
        <end position="333"/>
    </location>
</feature>
<dbReference type="SUPFAM" id="SSF51261">
    <property type="entry name" value="Duplicated hybrid motif"/>
    <property type="match status" value="1"/>
</dbReference>
<dbReference type="PANTHER" id="PTHR31698:SF8">
    <property type="entry name" value="LYSOZYME G-RELATED"/>
    <property type="match status" value="1"/>
</dbReference>
<accession>A0AA37HIH9</accession>
<dbReference type="PRINTS" id="PR00749">
    <property type="entry name" value="LYSOZYMEG"/>
</dbReference>
<dbReference type="Pfam" id="PF08239">
    <property type="entry name" value="SH3_3"/>
    <property type="match status" value="2"/>
</dbReference>
<protein>
    <recommendedName>
        <fullName evidence="1">SH3b domain-containing protein</fullName>
    </recommendedName>
</protein>
<evidence type="ECO:0000313" key="2">
    <source>
        <dbReference type="EMBL" id="GJD66498.1"/>
    </source>
</evidence>
<dbReference type="CDD" id="cd01021">
    <property type="entry name" value="GEWL"/>
    <property type="match status" value="1"/>
</dbReference>
<dbReference type="GO" id="GO:0009253">
    <property type="term" value="P:peptidoglycan catabolic process"/>
    <property type="evidence" value="ECO:0007669"/>
    <property type="project" value="InterPro"/>
</dbReference>
<dbReference type="InterPro" id="IPR003646">
    <property type="entry name" value="SH3-like_bac-type"/>
</dbReference>
<dbReference type="InterPro" id="IPR011055">
    <property type="entry name" value="Dup_hybrid_motif"/>
</dbReference>
<dbReference type="GO" id="GO:0003796">
    <property type="term" value="F:lysozyme activity"/>
    <property type="evidence" value="ECO:0007669"/>
    <property type="project" value="InterPro"/>
</dbReference>
<dbReference type="Gene3D" id="1.10.530.10">
    <property type="match status" value="1"/>
</dbReference>
<organism evidence="2 3">
    <name type="scientific">Methylobacterium frigidaeris</name>
    <dbReference type="NCBI Taxonomy" id="2038277"/>
    <lineage>
        <taxon>Bacteria</taxon>
        <taxon>Pseudomonadati</taxon>
        <taxon>Pseudomonadota</taxon>
        <taxon>Alphaproteobacteria</taxon>
        <taxon>Hyphomicrobiales</taxon>
        <taxon>Methylobacteriaceae</taxon>
        <taxon>Methylobacterium</taxon>
    </lineage>
</organism>